<keyword evidence="4" id="KW-0862">Zinc</keyword>
<evidence type="ECO:0000256" key="4">
    <source>
        <dbReference type="ARBA" id="ARBA00022833"/>
    </source>
</evidence>
<dbReference type="PRINTS" id="PR00625">
    <property type="entry name" value="JDOMAIN"/>
</dbReference>
<evidence type="ECO:0000256" key="1">
    <source>
        <dbReference type="ARBA" id="ARBA00022723"/>
    </source>
</evidence>
<dbReference type="PROSITE" id="PS50076">
    <property type="entry name" value="DNAJ_2"/>
    <property type="match status" value="1"/>
</dbReference>
<dbReference type="SMART" id="SM00271">
    <property type="entry name" value="DnaJ"/>
    <property type="match status" value="1"/>
</dbReference>
<evidence type="ECO:0000256" key="2">
    <source>
        <dbReference type="ARBA" id="ARBA00022737"/>
    </source>
</evidence>
<dbReference type="Pfam" id="PF00226">
    <property type="entry name" value="DnaJ"/>
    <property type="match status" value="1"/>
</dbReference>
<feature type="domain" description="J" evidence="6">
    <location>
        <begin position="5"/>
        <end position="70"/>
    </location>
</feature>
<dbReference type="PANTHER" id="PTHR43096">
    <property type="entry name" value="DNAJ HOMOLOG 1, MITOCHONDRIAL-RELATED"/>
    <property type="match status" value="1"/>
</dbReference>
<dbReference type="InterPro" id="IPR018253">
    <property type="entry name" value="DnaJ_domain_CS"/>
</dbReference>
<dbReference type="SUPFAM" id="SSF46565">
    <property type="entry name" value="Chaperone J-domain"/>
    <property type="match status" value="1"/>
</dbReference>
<name>A0A3D9H2E6_9FLAO</name>
<dbReference type="InterPro" id="IPR036869">
    <property type="entry name" value="J_dom_sf"/>
</dbReference>
<protein>
    <submittedName>
        <fullName evidence="7">Curved DNA-binding protein</fullName>
    </submittedName>
</protein>
<dbReference type="RefSeq" id="WP_115817741.1">
    <property type="nucleotide sequence ID" value="NZ_QRDV01000005.1"/>
</dbReference>
<dbReference type="PANTHER" id="PTHR43096:SF52">
    <property type="entry name" value="DNAJ HOMOLOG 1, MITOCHONDRIAL-RELATED"/>
    <property type="match status" value="1"/>
</dbReference>
<evidence type="ECO:0000259" key="6">
    <source>
        <dbReference type="PROSITE" id="PS50076"/>
    </source>
</evidence>
<keyword evidence="1" id="KW-0479">Metal-binding</keyword>
<dbReference type="OrthoDB" id="9779889at2"/>
<dbReference type="CDD" id="cd06257">
    <property type="entry name" value="DnaJ"/>
    <property type="match status" value="1"/>
</dbReference>
<evidence type="ECO:0000313" key="7">
    <source>
        <dbReference type="EMBL" id="RED43650.1"/>
    </source>
</evidence>
<keyword evidence="7" id="KW-0238">DNA-binding</keyword>
<evidence type="ECO:0000256" key="5">
    <source>
        <dbReference type="ARBA" id="ARBA00023186"/>
    </source>
</evidence>
<dbReference type="GO" id="GO:0005737">
    <property type="term" value="C:cytoplasm"/>
    <property type="evidence" value="ECO:0007669"/>
    <property type="project" value="TreeGrafter"/>
</dbReference>
<evidence type="ECO:0000313" key="8">
    <source>
        <dbReference type="Proteomes" id="UP000256980"/>
    </source>
</evidence>
<dbReference type="AlphaFoldDB" id="A0A3D9H2E6"/>
<organism evidence="7 8">
    <name type="scientific">Winogradskyella eximia</name>
    <dbReference type="NCBI Taxonomy" id="262006"/>
    <lineage>
        <taxon>Bacteria</taxon>
        <taxon>Pseudomonadati</taxon>
        <taxon>Bacteroidota</taxon>
        <taxon>Flavobacteriia</taxon>
        <taxon>Flavobacteriales</taxon>
        <taxon>Flavobacteriaceae</taxon>
        <taxon>Winogradskyella</taxon>
    </lineage>
</organism>
<sequence length="315" mass="35207">MNYKDYYKILGVSKDATTKEIKKAYRKLAAKFHPDKNPDDKTSEEKFKEINEANEVLSDKEKREKYDTLGSNWDAYQNTGDDWRDYANRAKQGQRPRNSYSYQGDPSDIFGQGGGDFSSFFETFFGAGGQSARGQRPTHSGGDTQAEMPITLLEAYKGSKRTFEIHNEKLRITIKPGAYDGLQLKIKGKGQQGVQGGHRGDLYIILRVQQDAQFERKGDNLIYNASVDLYTAILGGKIKVPTLTGSVMVTIPKGSETGKTLRLKGKGMPKYGKPSTHGDLLVKLNVSMPKDLTTEEQNLFKKLQGLREPQTANTN</sequence>
<dbReference type="InterPro" id="IPR002939">
    <property type="entry name" value="DnaJ_C"/>
</dbReference>
<dbReference type="InterPro" id="IPR001623">
    <property type="entry name" value="DnaJ_domain"/>
</dbReference>
<dbReference type="FunFam" id="2.60.260.20:FF:000005">
    <property type="entry name" value="Chaperone protein dnaJ 1, mitochondrial"/>
    <property type="match status" value="1"/>
</dbReference>
<keyword evidence="5" id="KW-0143">Chaperone</keyword>
<dbReference type="GO" id="GO:0008270">
    <property type="term" value="F:zinc ion binding"/>
    <property type="evidence" value="ECO:0007669"/>
    <property type="project" value="UniProtKB-KW"/>
</dbReference>
<dbReference type="SUPFAM" id="SSF49493">
    <property type="entry name" value="HSP40/DnaJ peptide-binding domain"/>
    <property type="match status" value="2"/>
</dbReference>
<accession>A0A3D9H2E6</accession>
<reference evidence="7 8" key="1">
    <citation type="submission" date="2018-07" db="EMBL/GenBank/DDBJ databases">
        <title>Genomic Encyclopedia of Type Strains, Phase III (KMG-III): the genomes of soil and plant-associated and newly described type strains.</title>
        <authorList>
            <person name="Whitman W."/>
        </authorList>
    </citation>
    <scope>NUCLEOTIDE SEQUENCE [LARGE SCALE GENOMIC DNA]</scope>
    <source>
        <strain evidence="7 8">CECT 7946</strain>
    </source>
</reference>
<dbReference type="GO" id="GO:0051082">
    <property type="term" value="F:unfolded protein binding"/>
    <property type="evidence" value="ECO:0007669"/>
    <property type="project" value="InterPro"/>
</dbReference>
<keyword evidence="3" id="KW-0863">Zinc-finger</keyword>
<dbReference type="Gene3D" id="2.60.260.20">
    <property type="entry name" value="Urease metallochaperone UreE, N-terminal domain"/>
    <property type="match status" value="2"/>
</dbReference>
<dbReference type="GO" id="GO:0042026">
    <property type="term" value="P:protein refolding"/>
    <property type="evidence" value="ECO:0007669"/>
    <property type="project" value="TreeGrafter"/>
</dbReference>
<comment type="caution">
    <text evidence="7">The sequence shown here is derived from an EMBL/GenBank/DDBJ whole genome shotgun (WGS) entry which is preliminary data.</text>
</comment>
<evidence type="ECO:0000256" key="3">
    <source>
        <dbReference type="ARBA" id="ARBA00022771"/>
    </source>
</evidence>
<dbReference type="GO" id="GO:0003677">
    <property type="term" value="F:DNA binding"/>
    <property type="evidence" value="ECO:0007669"/>
    <property type="project" value="UniProtKB-KW"/>
</dbReference>
<dbReference type="Gene3D" id="1.10.287.110">
    <property type="entry name" value="DnaJ domain"/>
    <property type="match status" value="1"/>
</dbReference>
<proteinExistence type="predicted"/>
<gene>
    <name evidence="7" type="ORF">DFQ10_105250</name>
</gene>
<dbReference type="Proteomes" id="UP000256980">
    <property type="component" value="Unassembled WGS sequence"/>
</dbReference>
<dbReference type="EMBL" id="QRDV01000005">
    <property type="protein sequence ID" value="RED43650.1"/>
    <property type="molecule type" value="Genomic_DNA"/>
</dbReference>
<dbReference type="InterPro" id="IPR008971">
    <property type="entry name" value="HSP40/DnaJ_pept-bd"/>
</dbReference>
<dbReference type="CDD" id="cd10747">
    <property type="entry name" value="DnaJ_C"/>
    <property type="match status" value="1"/>
</dbReference>
<dbReference type="PROSITE" id="PS00636">
    <property type="entry name" value="DNAJ_1"/>
    <property type="match status" value="1"/>
</dbReference>
<keyword evidence="2" id="KW-0677">Repeat</keyword>
<keyword evidence="8" id="KW-1185">Reference proteome</keyword>
<dbReference type="Pfam" id="PF01556">
    <property type="entry name" value="DnaJ_C"/>
    <property type="match status" value="1"/>
</dbReference>